<keyword evidence="2" id="KW-1185">Reference proteome</keyword>
<accession>E4TT27</accession>
<gene>
    <name evidence="1" type="ordered locus">Ftrac_0873</name>
</gene>
<dbReference type="OrthoDB" id="9821380at2"/>
<protein>
    <recommendedName>
        <fullName evidence="3">Lipoprotein</fullName>
    </recommendedName>
</protein>
<evidence type="ECO:0000313" key="2">
    <source>
        <dbReference type="Proteomes" id="UP000008720"/>
    </source>
</evidence>
<evidence type="ECO:0000313" key="1">
    <source>
        <dbReference type="EMBL" id="ADR20875.1"/>
    </source>
</evidence>
<evidence type="ECO:0008006" key="3">
    <source>
        <dbReference type="Google" id="ProtNLM"/>
    </source>
</evidence>
<dbReference type="RefSeq" id="WP_013453026.1">
    <property type="nucleotide sequence ID" value="NC_014759.1"/>
</dbReference>
<dbReference type="AlphaFoldDB" id="E4TT27"/>
<sequence>MIKKSYIYLILWIPVAFACQLEPLPEDMMPGFNKLYAVSENVEAIDFICKPDQSGYLILANIKTDDDSDIALINVNASGMQTDFHRITNADFYDEGVKMKLLGQEGVLVLTHRKTSAQQENPAMNMLIKADLDGLPVDVNQADSVAAEFKILQMNTSSEIIAFKDFLVIPNYLICVGSIRNSPTSNTSKVTEIFELSDIDFNQSSTEEIEKIQQKPAVLNYSGSYNLKILPGNNPDEVYAVIGQEINENPQETVQGPSLNIIWEIYTDLVSTAPARPSLGTDENDRFADYLRHSTNEKDYFLGNYNEANNDSVFLIRKEYINSQKEKSQQIFKYRRDTTNVSDVGRTTAASLAEDSDGNIVVATIEEKELSTYSYLQKFSQEGEALLNENIEFQSTGFYKIKKIECEPNNVVVILSQKEFENNSTAIGLMKIKF</sequence>
<dbReference type="PROSITE" id="PS51257">
    <property type="entry name" value="PROKAR_LIPOPROTEIN"/>
    <property type="match status" value="1"/>
</dbReference>
<dbReference type="KEGG" id="mtt:Ftrac_0873"/>
<proteinExistence type="predicted"/>
<reference evidence="1 2" key="1">
    <citation type="journal article" date="2011" name="Stand. Genomic Sci.">
        <title>Complete genome sequence of Marivirga tractuosa type strain (H-43).</title>
        <authorList>
            <person name="Pagani I."/>
            <person name="Chertkov O."/>
            <person name="Lapidus A."/>
            <person name="Lucas S."/>
            <person name="Del Rio T.G."/>
            <person name="Tice H."/>
            <person name="Copeland A."/>
            <person name="Cheng J.F."/>
            <person name="Nolan M."/>
            <person name="Saunders E."/>
            <person name="Pitluck S."/>
            <person name="Held B."/>
            <person name="Goodwin L."/>
            <person name="Liolios K."/>
            <person name="Ovchinikova G."/>
            <person name="Ivanova N."/>
            <person name="Mavromatis K."/>
            <person name="Pati A."/>
            <person name="Chen A."/>
            <person name="Palaniappan K."/>
            <person name="Land M."/>
            <person name="Hauser L."/>
            <person name="Jeffries C.D."/>
            <person name="Detter J.C."/>
            <person name="Han C."/>
            <person name="Tapia R."/>
            <person name="Ngatchou-Djao O.D."/>
            <person name="Rohde M."/>
            <person name="Goker M."/>
            <person name="Spring S."/>
            <person name="Sikorski J."/>
            <person name="Woyke T."/>
            <person name="Bristow J."/>
            <person name="Eisen J.A."/>
            <person name="Markowitz V."/>
            <person name="Hugenholtz P."/>
            <person name="Klenk H.P."/>
            <person name="Kyrpides N.C."/>
        </authorList>
    </citation>
    <scope>NUCLEOTIDE SEQUENCE [LARGE SCALE GENOMIC DNA]</scope>
    <source>
        <strain evidence="2">ATCC 23168 / DSM 4126 / NBRC 15989 / NCIMB 1408 / VKM B-1430 / H-43</strain>
    </source>
</reference>
<dbReference type="HOGENOM" id="CLU_631356_0_0_10"/>
<organism evidence="1 2">
    <name type="scientific">Marivirga tractuosa (strain ATCC 23168 / DSM 4126 / NBRC 15989 / NCIMB 1408 / VKM B-1430 / H-43)</name>
    <name type="common">Microscilla tractuosa</name>
    <name type="synonym">Flexibacter tractuosus</name>
    <dbReference type="NCBI Taxonomy" id="643867"/>
    <lineage>
        <taxon>Bacteria</taxon>
        <taxon>Pseudomonadati</taxon>
        <taxon>Bacteroidota</taxon>
        <taxon>Cytophagia</taxon>
        <taxon>Cytophagales</taxon>
        <taxon>Marivirgaceae</taxon>
        <taxon>Marivirga</taxon>
    </lineage>
</organism>
<name>E4TT27_MARTH</name>
<dbReference type="STRING" id="643867.Ftrac_0873"/>
<dbReference type="Proteomes" id="UP000008720">
    <property type="component" value="Chromosome"/>
</dbReference>
<dbReference type="EMBL" id="CP002349">
    <property type="protein sequence ID" value="ADR20875.1"/>
    <property type="molecule type" value="Genomic_DNA"/>
</dbReference>